<dbReference type="InterPro" id="IPR036890">
    <property type="entry name" value="HATPase_C_sf"/>
</dbReference>
<protein>
    <recommendedName>
        <fullName evidence="2">histidine kinase</fullName>
        <ecNumber evidence="2">2.7.13.3</ecNumber>
    </recommendedName>
</protein>
<accession>A3ZRU1</accession>
<dbReference type="InterPro" id="IPR029016">
    <property type="entry name" value="GAF-like_dom_sf"/>
</dbReference>
<dbReference type="PROSITE" id="PS50112">
    <property type="entry name" value="PAS"/>
    <property type="match status" value="1"/>
</dbReference>
<comment type="catalytic activity">
    <reaction evidence="1">
        <text>ATP + protein L-histidine = ADP + protein N-phospho-L-histidine.</text>
        <dbReference type="EC" id="2.7.13.3"/>
    </reaction>
</comment>
<dbReference type="InterPro" id="IPR003594">
    <property type="entry name" value="HATPase_dom"/>
</dbReference>
<keyword evidence="4" id="KW-0808">Transferase</keyword>
<evidence type="ECO:0000256" key="3">
    <source>
        <dbReference type="ARBA" id="ARBA00022553"/>
    </source>
</evidence>
<evidence type="ECO:0000259" key="7">
    <source>
        <dbReference type="PROSITE" id="PS50112"/>
    </source>
</evidence>
<evidence type="ECO:0000256" key="1">
    <source>
        <dbReference type="ARBA" id="ARBA00000085"/>
    </source>
</evidence>
<evidence type="ECO:0000259" key="8">
    <source>
        <dbReference type="PROSITE" id="PS50113"/>
    </source>
</evidence>
<feature type="domain" description="PAC" evidence="8">
    <location>
        <begin position="255"/>
        <end position="307"/>
    </location>
</feature>
<dbReference type="PROSITE" id="PS50109">
    <property type="entry name" value="HIS_KIN"/>
    <property type="match status" value="1"/>
</dbReference>
<dbReference type="CDD" id="cd00082">
    <property type="entry name" value="HisKA"/>
    <property type="match status" value="1"/>
</dbReference>
<dbReference type="InterPro" id="IPR003661">
    <property type="entry name" value="HisK_dim/P_dom"/>
</dbReference>
<dbReference type="SMART" id="SM00091">
    <property type="entry name" value="PAS"/>
    <property type="match status" value="1"/>
</dbReference>
<keyword evidence="3" id="KW-0597">Phosphoprotein</keyword>
<dbReference type="InterPro" id="IPR005467">
    <property type="entry name" value="His_kinase_dom"/>
</dbReference>
<evidence type="ECO:0000256" key="5">
    <source>
        <dbReference type="ARBA" id="ARBA00022777"/>
    </source>
</evidence>
<dbReference type="Pfam" id="PF01590">
    <property type="entry name" value="GAF"/>
    <property type="match status" value="1"/>
</dbReference>
<dbReference type="PRINTS" id="PR00344">
    <property type="entry name" value="BCTRLSENSOR"/>
</dbReference>
<dbReference type="InterPro" id="IPR000014">
    <property type="entry name" value="PAS"/>
</dbReference>
<dbReference type="eggNOG" id="COG4251">
    <property type="taxonomic scope" value="Bacteria"/>
</dbReference>
<dbReference type="InterPro" id="IPR035965">
    <property type="entry name" value="PAS-like_dom_sf"/>
</dbReference>
<dbReference type="Pfam" id="PF08447">
    <property type="entry name" value="PAS_3"/>
    <property type="match status" value="1"/>
</dbReference>
<evidence type="ECO:0000313" key="9">
    <source>
        <dbReference type="EMBL" id="EAQ80860.1"/>
    </source>
</evidence>
<dbReference type="SUPFAM" id="SSF55785">
    <property type="entry name" value="PYP-like sensor domain (PAS domain)"/>
    <property type="match status" value="1"/>
</dbReference>
<dbReference type="Proteomes" id="UP000004358">
    <property type="component" value="Unassembled WGS sequence"/>
</dbReference>
<dbReference type="InterPro" id="IPR013655">
    <property type="entry name" value="PAS_fold_3"/>
</dbReference>
<dbReference type="Pfam" id="PF02518">
    <property type="entry name" value="HATPase_c"/>
    <property type="match status" value="1"/>
</dbReference>
<dbReference type="OrthoDB" id="231918at2"/>
<dbReference type="NCBIfam" id="TIGR00229">
    <property type="entry name" value="sensory_box"/>
    <property type="match status" value="1"/>
</dbReference>
<dbReference type="RefSeq" id="WP_002650419.1">
    <property type="nucleotide sequence ID" value="NZ_CH672376.1"/>
</dbReference>
<dbReference type="SMART" id="SM00387">
    <property type="entry name" value="HATPase_c"/>
    <property type="match status" value="1"/>
</dbReference>
<dbReference type="PANTHER" id="PTHR43304:SF1">
    <property type="entry name" value="PAC DOMAIN-CONTAINING PROTEIN"/>
    <property type="match status" value="1"/>
</dbReference>
<dbReference type="InterPro" id="IPR052162">
    <property type="entry name" value="Sensor_kinase/Photoreceptor"/>
</dbReference>
<name>A3ZRU1_9BACT</name>
<dbReference type="InterPro" id="IPR001610">
    <property type="entry name" value="PAC"/>
</dbReference>
<dbReference type="SUPFAM" id="SSF55874">
    <property type="entry name" value="ATPase domain of HSP90 chaperone/DNA topoisomerase II/histidine kinase"/>
    <property type="match status" value="1"/>
</dbReference>
<dbReference type="Gene3D" id="1.10.287.130">
    <property type="match status" value="1"/>
</dbReference>
<dbReference type="GO" id="GO:0000155">
    <property type="term" value="F:phosphorelay sensor kinase activity"/>
    <property type="evidence" value="ECO:0007669"/>
    <property type="project" value="InterPro"/>
</dbReference>
<feature type="domain" description="Histidine kinase" evidence="6">
    <location>
        <begin position="325"/>
        <end position="539"/>
    </location>
</feature>
<dbReference type="AlphaFoldDB" id="A3ZRU1"/>
<dbReference type="SMART" id="SM00388">
    <property type="entry name" value="HisKA"/>
    <property type="match status" value="1"/>
</dbReference>
<dbReference type="eggNOG" id="COG2202">
    <property type="taxonomic scope" value="Bacteria"/>
</dbReference>
<evidence type="ECO:0000259" key="6">
    <source>
        <dbReference type="PROSITE" id="PS50109"/>
    </source>
</evidence>
<evidence type="ECO:0000256" key="2">
    <source>
        <dbReference type="ARBA" id="ARBA00012438"/>
    </source>
</evidence>
<dbReference type="Pfam" id="PF00512">
    <property type="entry name" value="HisKA"/>
    <property type="match status" value="1"/>
</dbReference>
<dbReference type="EMBL" id="AANZ01000007">
    <property type="protein sequence ID" value="EAQ80860.1"/>
    <property type="molecule type" value="Genomic_DNA"/>
</dbReference>
<dbReference type="Gene3D" id="3.30.450.40">
    <property type="match status" value="1"/>
</dbReference>
<proteinExistence type="predicted"/>
<organism evidence="9 10">
    <name type="scientific">Blastopirellula marina DSM 3645</name>
    <dbReference type="NCBI Taxonomy" id="314230"/>
    <lineage>
        <taxon>Bacteria</taxon>
        <taxon>Pseudomonadati</taxon>
        <taxon>Planctomycetota</taxon>
        <taxon>Planctomycetia</taxon>
        <taxon>Pirellulales</taxon>
        <taxon>Pirellulaceae</taxon>
        <taxon>Blastopirellula</taxon>
    </lineage>
</organism>
<dbReference type="InterPro" id="IPR000700">
    <property type="entry name" value="PAS-assoc_C"/>
</dbReference>
<dbReference type="InterPro" id="IPR004358">
    <property type="entry name" value="Sig_transdc_His_kin-like_C"/>
</dbReference>
<dbReference type="HOGENOM" id="CLU_000445_114_39_0"/>
<dbReference type="STRING" id="314230.DSM3645_12606"/>
<sequence length="546" mass="61946">MEKTDEIERLRRSDEILRTTILQIGEQSGLPYLQSLVNSLGAAFDSKLAFVGQLSPEDPTKVLVLAHWERDEHLLPQDLIYDLTDTPCEQIACNCLAIYRDDVQEMFPKDEMLREFGYVSYAGAPLTNSRGEVIGLLSLLNDKPFDDIELITSMLKLFASGAGKELERKTAESNLQENEHRLQLIVDLTSDVVWDWDIVNDTISYSDRIYETLGYTVEEMGSQRMTIYSLMHPEDLPEHLAWLDGYLKGSEGGEFSFDLRLQARDGRYRWIHSSGTLIRDEKGEPKRMLGAFTDVSESKEAEVERERLISELEFKNSELERFTYTVSHELRSPLVTLSGFVGILKEDIERKEAEAVKQDCHEIMQAVRKMGTLLDNLLELSRVGRVLDPHEIVPLHELVQESMSLLDARIKNAGIQINIKDALPTISGDRVRWQQVFQNLLENAVKYRCSQNPSIEIGVITGRDRPPTIFVKDNGIGIDPKFHQRVFGLFEKLDPRTEGTGVGLALVQRIIQLQGGRIWLDSPGPGQGCTFYIELPAVEPQPIETV</sequence>
<dbReference type="InterPro" id="IPR036097">
    <property type="entry name" value="HisK_dim/P_sf"/>
</dbReference>
<dbReference type="PANTHER" id="PTHR43304">
    <property type="entry name" value="PHYTOCHROME-LIKE PROTEIN CPH1"/>
    <property type="match status" value="1"/>
</dbReference>
<dbReference type="CDD" id="cd00130">
    <property type="entry name" value="PAS"/>
    <property type="match status" value="1"/>
</dbReference>
<dbReference type="InterPro" id="IPR003018">
    <property type="entry name" value="GAF"/>
</dbReference>
<reference evidence="9 10" key="1">
    <citation type="submission" date="2006-02" db="EMBL/GenBank/DDBJ databases">
        <authorList>
            <person name="Amann R."/>
            <person name="Ferriera S."/>
            <person name="Johnson J."/>
            <person name="Kravitz S."/>
            <person name="Halpern A."/>
            <person name="Remington K."/>
            <person name="Beeson K."/>
            <person name="Tran B."/>
            <person name="Rogers Y.-H."/>
            <person name="Friedman R."/>
            <person name="Venter J.C."/>
        </authorList>
    </citation>
    <scope>NUCLEOTIDE SEQUENCE [LARGE SCALE GENOMIC DNA]</scope>
    <source>
        <strain evidence="9 10">DSM 3645</strain>
    </source>
</reference>
<dbReference type="SUPFAM" id="SSF47384">
    <property type="entry name" value="Homodimeric domain of signal transducing histidine kinase"/>
    <property type="match status" value="1"/>
</dbReference>
<keyword evidence="5 9" id="KW-0418">Kinase</keyword>
<dbReference type="SMART" id="SM00086">
    <property type="entry name" value="PAC"/>
    <property type="match status" value="1"/>
</dbReference>
<dbReference type="EC" id="2.7.13.3" evidence="2"/>
<dbReference type="PROSITE" id="PS50113">
    <property type="entry name" value="PAC"/>
    <property type="match status" value="1"/>
</dbReference>
<evidence type="ECO:0000256" key="4">
    <source>
        <dbReference type="ARBA" id="ARBA00022679"/>
    </source>
</evidence>
<comment type="caution">
    <text evidence="9">The sequence shown here is derived from an EMBL/GenBank/DDBJ whole genome shotgun (WGS) entry which is preliminary data.</text>
</comment>
<gene>
    <name evidence="9" type="ORF">DSM3645_12606</name>
</gene>
<evidence type="ECO:0000313" key="10">
    <source>
        <dbReference type="Proteomes" id="UP000004358"/>
    </source>
</evidence>
<dbReference type="SUPFAM" id="SSF55781">
    <property type="entry name" value="GAF domain-like"/>
    <property type="match status" value="1"/>
</dbReference>
<feature type="domain" description="PAS" evidence="7">
    <location>
        <begin position="178"/>
        <end position="250"/>
    </location>
</feature>
<dbReference type="Gene3D" id="3.30.450.20">
    <property type="entry name" value="PAS domain"/>
    <property type="match status" value="1"/>
</dbReference>
<dbReference type="Gene3D" id="3.30.565.10">
    <property type="entry name" value="Histidine kinase-like ATPase, C-terminal domain"/>
    <property type="match status" value="1"/>
</dbReference>